<name>A0ABU0R7N6_9MICO</name>
<feature type="transmembrane region" description="Helical" evidence="2">
    <location>
        <begin position="6"/>
        <end position="28"/>
    </location>
</feature>
<accession>A0ABU0R7N6</accession>
<keyword evidence="2" id="KW-1133">Transmembrane helix</keyword>
<gene>
    <name evidence="3" type="ORF">QFZ26_001307</name>
</gene>
<dbReference type="RefSeq" id="WP_307040436.1">
    <property type="nucleotide sequence ID" value="NZ_JAUSYY010000001.1"/>
</dbReference>
<keyword evidence="2" id="KW-0472">Membrane</keyword>
<dbReference type="Proteomes" id="UP001239083">
    <property type="component" value="Unassembled WGS sequence"/>
</dbReference>
<sequence length="101" mass="10848">MPVESYLLTAIPAAFVLVIVVGIVVRWVRAPRGARSRLRHAFGPIASAGETYQQLHTGQQGLQESIIESVQEQEIGGAEQAHGDTTAPTQPGGVRFSGDRR</sequence>
<keyword evidence="4" id="KW-1185">Reference proteome</keyword>
<keyword evidence="2" id="KW-0812">Transmembrane</keyword>
<evidence type="ECO:0000256" key="1">
    <source>
        <dbReference type="SAM" id="MobiDB-lite"/>
    </source>
</evidence>
<comment type="caution">
    <text evidence="3">The sequence shown here is derived from an EMBL/GenBank/DDBJ whole genome shotgun (WGS) entry which is preliminary data.</text>
</comment>
<evidence type="ECO:0000313" key="3">
    <source>
        <dbReference type="EMBL" id="MDQ0893752.1"/>
    </source>
</evidence>
<feature type="region of interest" description="Disordered" evidence="1">
    <location>
        <begin position="73"/>
        <end position="101"/>
    </location>
</feature>
<evidence type="ECO:0000313" key="4">
    <source>
        <dbReference type="Proteomes" id="UP001239083"/>
    </source>
</evidence>
<organism evidence="3 4">
    <name type="scientific">Agromyces ramosus</name>
    <dbReference type="NCBI Taxonomy" id="33879"/>
    <lineage>
        <taxon>Bacteria</taxon>
        <taxon>Bacillati</taxon>
        <taxon>Actinomycetota</taxon>
        <taxon>Actinomycetes</taxon>
        <taxon>Micrococcales</taxon>
        <taxon>Microbacteriaceae</taxon>
        <taxon>Agromyces</taxon>
    </lineage>
</organism>
<protein>
    <recommendedName>
        <fullName evidence="5">Sec-independent protein translocase protein TatA</fullName>
    </recommendedName>
</protein>
<evidence type="ECO:0000256" key="2">
    <source>
        <dbReference type="SAM" id="Phobius"/>
    </source>
</evidence>
<proteinExistence type="predicted"/>
<reference evidence="3 4" key="1">
    <citation type="submission" date="2023-07" db="EMBL/GenBank/DDBJ databases">
        <title>Comparative genomics of wheat-associated soil bacteria to identify genetic determinants of phenazine resistance.</title>
        <authorList>
            <person name="Mouncey N."/>
        </authorList>
    </citation>
    <scope>NUCLEOTIDE SEQUENCE [LARGE SCALE GENOMIC DNA]</scope>
    <source>
        <strain evidence="3 4">V3I3</strain>
    </source>
</reference>
<evidence type="ECO:0008006" key="5">
    <source>
        <dbReference type="Google" id="ProtNLM"/>
    </source>
</evidence>
<dbReference type="EMBL" id="JAUSYY010000001">
    <property type="protein sequence ID" value="MDQ0893752.1"/>
    <property type="molecule type" value="Genomic_DNA"/>
</dbReference>